<name>A0A151J8R4_9HYME</name>
<reference evidence="3 4" key="1">
    <citation type="submission" date="2015-09" db="EMBL/GenBank/DDBJ databases">
        <title>Trachymyrmex cornetzi WGS genome.</title>
        <authorList>
            <person name="Nygaard S."/>
            <person name="Hu H."/>
            <person name="Boomsma J."/>
            <person name="Zhang G."/>
        </authorList>
    </citation>
    <scope>NUCLEOTIDE SEQUENCE [LARGE SCALE GENOMIC DNA]</scope>
    <source>
        <strain evidence="3">Tcor2-1</strain>
        <tissue evidence="3">Whole body</tissue>
    </source>
</reference>
<evidence type="ECO:0000313" key="4">
    <source>
        <dbReference type="Proteomes" id="UP000078492"/>
    </source>
</evidence>
<keyword evidence="4" id="KW-1185">Reference proteome</keyword>
<dbReference type="Proteomes" id="UP000078492">
    <property type="component" value="Unassembled WGS sequence"/>
</dbReference>
<dbReference type="STRING" id="471704.A0A151J8R4"/>
<sequence>MIVLKQKAGLHYGLPPPSPPQPPSPWSSILRGDDRRPRRHGRRVACGVRVTQLRDKVIAKVRFHAGRARCRASIPLRSFLLAVFLSLLTQLGAILAELFVLSTKIRQMAIINFRIERLDSGAGAPADDEDTTRSCKRYRDTTTIEAGFIAIFMASTIGDLFPAKGTSSREYREFTIDRALGIVSVQQEITREHGEVLFNQRRK</sequence>
<protein>
    <submittedName>
        <fullName evidence="3">Uncharacterized protein</fullName>
    </submittedName>
</protein>
<keyword evidence="2" id="KW-1133">Transmembrane helix</keyword>
<proteinExistence type="predicted"/>
<accession>A0A151J8R4</accession>
<dbReference type="EMBL" id="KQ979480">
    <property type="protein sequence ID" value="KYN21252.1"/>
    <property type="molecule type" value="Genomic_DNA"/>
</dbReference>
<evidence type="ECO:0000313" key="3">
    <source>
        <dbReference type="EMBL" id="KYN21252.1"/>
    </source>
</evidence>
<gene>
    <name evidence="3" type="ORF">ALC57_06350</name>
</gene>
<feature type="region of interest" description="Disordered" evidence="1">
    <location>
        <begin position="11"/>
        <end position="41"/>
    </location>
</feature>
<feature type="compositionally biased region" description="Pro residues" evidence="1">
    <location>
        <begin position="14"/>
        <end position="25"/>
    </location>
</feature>
<keyword evidence="2" id="KW-0812">Transmembrane</keyword>
<evidence type="ECO:0000256" key="1">
    <source>
        <dbReference type="SAM" id="MobiDB-lite"/>
    </source>
</evidence>
<keyword evidence="2" id="KW-0472">Membrane</keyword>
<dbReference type="AlphaFoldDB" id="A0A151J8R4"/>
<evidence type="ECO:0000256" key="2">
    <source>
        <dbReference type="SAM" id="Phobius"/>
    </source>
</evidence>
<organism evidence="3 4">
    <name type="scientific">Trachymyrmex cornetzi</name>
    <dbReference type="NCBI Taxonomy" id="471704"/>
    <lineage>
        <taxon>Eukaryota</taxon>
        <taxon>Metazoa</taxon>
        <taxon>Ecdysozoa</taxon>
        <taxon>Arthropoda</taxon>
        <taxon>Hexapoda</taxon>
        <taxon>Insecta</taxon>
        <taxon>Pterygota</taxon>
        <taxon>Neoptera</taxon>
        <taxon>Endopterygota</taxon>
        <taxon>Hymenoptera</taxon>
        <taxon>Apocrita</taxon>
        <taxon>Aculeata</taxon>
        <taxon>Formicoidea</taxon>
        <taxon>Formicidae</taxon>
        <taxon>Myrmicinae</taxon>
        <taxon>Trachymyrmex</taxon>
    </lineage>
</organism>
<feature type="transmembrane region" description="Helical" evidence="2">
    <location>
        <begin position="79"/>
        <end position="101"/>
    </location>
</feature>